<evidence type="ECO:0000313" key="2">
    <source>
        <dbReference type="Proteomes" id="UP000198542"/>
    </source>
</evidence>
<proteinExistence type="predicted"/>
<gene>
    <name evidence="1" type="ORF">SAMN04490187_1221</name>
</gene>
<dbReference type="GO" id="GO:0045892">
    <property type="term" value="P:negative regulation of DNA-templated transcription"/>
    <property type="evidence" value="ECO:0007669"/>
    <property type="project" value="TreeGrafter"/>
</dbReference>
<dbReference type="Gene3D" id="1.20.120.330">
    <property type="entry name" value="Nucleotidyltransferases domain 2"/>
    <property type="match status" value="1"/>
</dbReference>
<name>A0A231G606_PSEJE</name>
<dbReference type="InterPro" id="IPR038026">
    <property type="entry name" value="MtlR-like_sf"/>
</dbReference>
<dbReference type="EMBL" id="FNTC01000002">
    <property type="protein sequence ID" value="SEB60246.1"/>
    <property type="molecule type" value="Genomic_DNA"/>
</dbReference>
<keyword evidence="1" id="KW-0238">DNA-binding</keyword>
<evidence type="ECO:0000313" key="1">
    <source>
        <dbReference type="EMBL" id="SEB60246.1"/>
    </source>
</evidence>
<dbReference type="InterPro" id="IPR007761">
    <property type="entry name" value="MtlR-like"/>
</dbReference>
<dbReference type="AlphaFoldDB" id="A0A231G606"/>
<keyword evidence="2" id="KW-1185">Reference proteome</keyword>
<dbReference type="PANTHER" id="PTHR37941:SF1">
    <property type="entry name" value="FUMARASE E-RELATED"/>
    <property type="match status" value="1"/>
</dbReference>
<sequence>MEGKEEERLEAMEDDIFRDLNSLGNTLHNLDDRGLVLSLAAFAEEALGTLLKAFMLPTATSNQLVDGFNAPLGNFSSRIKAVYSLGLITKEQFSDLEQLRKIRNYFAHSWQPISLADQRVSGHIRSMNYSPLLHVYPATANDKLRSSGYALLLTLNAAAIRIAEHGGEVTHTGCEIFFGFPGDFNEQLTYARQQFFEICIPMQSAIGEELAFYRQVLTRFHSRTEYLTGAVSDDDERAIIQLQKEILEKIAEEH</sequence>
<dbReference type="Pfam" id="PF05068">
    <property type="entry name" value="MtlR"/>
    <property type="match status" value="1"/>
</dbReference>
<dbReference type="PANTHER" id="PTHR37941">
    <property type="entry name" value="FUMARASE E-RELATED"/>
    <property type="match status" value="1"/>
</dbReference>
<protein>
    <submittedName>
        <fullName evidence="1">DNA-binding transcriptional regulator, MltR family</fullName>
    </submittedName>
</protein>
<organism evidence="1 2">
    <name type="scientific">Pseudomonas jessenii</name>
    <dbReference type="NCBI Taxonomy" id="77298"/>
    <lineage>
        <taxon>Bacteria</taxon>
        <taxon>Pseudomonadati</taxon>
        <taxon>Pseudomonadota</taxon>
        <taxon>Gammaproteobacteria</taxon>
        <taxon>Pseudomonadales</taxon>
        <taxon>Pseudomonadaceae</taxon>
        <taxon>Pseudomonas</taxon>
    </lineage>
</organism>
<reference evidence="2" key="1">
    <citation type="submission" date="2016-10" db="EMBL/GenBank/DDBJ databases">
        <authorList>
            <person name="Varghese N."/>
            <person name="Submissions S."/>
        </authorList>
    </citation>
    <scope>NUCLEOTIDE SEQUENCE [LARGE SCALE GENOMIC DNA]</scope>
    <source>
        <strain evidence="2">BS3660</strain>
    </source>
</reference>
<dbReference type="RefSeq" id="WP_090452574.1">
    <property type="nucleotide sequence ID" value="NZ_FNTC01000002.1"/>
</dbReference>
<dbReference type="SUPFAM" id="SSF158668">
    <property type="entry name" value="MtlR-like"/>
    <property type="match status" value="1"/>
</dbReference>
<dbReference type="GO" id="GO:0003677">
    <property type="term" value="F:DNA binding"/>
    <property type="evidence" value="ECO:0007669"/>
    <property type="project" value="UniProtKB-KW"/>
</dbReference>
<accession>A0A231G606</accession>
<dbReference type="Proteomes" id="UP000198542">
    <property type="component" value="Unassembled WGS sequence"/>
</dbReference>